<dbReference type="InterPro" id="IPR015867">
    <property type="entry name" value="N-reg_PII/ATP_PRibTrfase_C"/>
</dbReference>
<dbReference type="Proteomes" id="UP000323337">
    <property type="component" value="Unassembled WGS sequence"/>
</dbReference>
<protein>
    <recommendedName>
        <fullName evidence="3">P-II family nitrogen regulator</fullName>
    </recommendedName>
</protein>
<comment type="caution">
    <text evidence="1">The sequence shown here is derived from an EMBL/GenBank/DDBJ whole genome shotgun (WGS) entry which is preliminary data.</text>
</comment>
<dbReference type="AlphaFoldDB" id="A0A5D0MSV7"/>
<dbReference type="RefSeq" id="WP_303700347.1">
    <property type="nucleotide sequence ID" value="NZ_VSIV01000060.1"/>
</dbReference>
<accession>A0A5D0MSV7</accession>
<dbReference type="SUPFAM" id="SSF54913">
    <property type="entry name" value="GlnB-like"/>
    <property type="match status" value="1"/>
</dbReference>
<proteinExistence type="predicted"/>
<name>A0A5D0MSV7_FLESI</name>
<reference evidence="1 2" key="1">
    <citation type="submission" date="2019-08" db="EMBL/GenBank/DDBJ databases">
        <title>Genomic characterization of a novel candidate phylum (ARYD3) from a high temperature, high salinity tertiary oil reservoir in north central Oklahoma, USA.</title>
        <authorList>
            <person name="Youssef N.H."/>
            <person name="Yadav A."/>
            <person name="Elshahed M.S."/>
        </authorList>
    </citation>
    <scope>NUCLEOTIDE SEQUENCE [LARGE SCALE GENOMIC DNA]</scope>
    <source>
        <strain evidence="1">ARYD1</strain>
    </source>
</reference>
<evidence type="ECO:0008006" key="3">
    <source>
        <dbReference type="Google" id="ProtNLM"/>
    </source>
</evidence>
<evidence type="ECO:0000313" key="1">
    <source>
        <dbReference type="EMBL" id="TYB34379.1"/>
    </source>
</evidence>
<dbReference type="Gene3D" id="3.30.70.120">
    <property type="match status" value="1"/>
</dbReference>
<organism evidence="1 2">
    <name type="scientific">Flexistipes sinusarabici</name>
    <dbReference type="NCBI Taxonomy" id="2352"/>
    <lineage>
        <taxon>Bacteria</taxon>
        <taxon>Pseudomonadati</taxon>
        <taxon>Deferribacterota</taxon>
        <taxon>Deferribacteres</taxon>
        <taxon>Deferribacterales</taxon>
        <taxon>Flexistipitaceae</taxon>
        <taxon>Flexistipes</taxon>
    </lineage>
</organism>
<dbReference type="EMBL" id="VSIV01000060">
    <property type="protein sequence ID" value="TYB34379.1"/>
    <property type="molecule type" value="Genomic_DNA"/>
</dbReference>
<gene>
    <name evidence="1" type="ORF">FXF49_02550</name>
</gene>
<sequence length="109" mass="11958">MKLVLIVLNKTDLLEEVIEYFVEKDVKGGTVMDSVGMGKILTYDIPIFAAFKELMVGSKASNKVVFTTVENELLEDFMGGLDKIVNFDEPGTGVAFTIDIDNAYGLASR</sequence>
<dbReference type="InterPro" id="IPR011322">
    <property type="entry name" value="N-reg_PII-like_a/b"/>
</dbReference>
<evidence type="ECO:0000313" key="2">
    <source>
        <dbReference type="Proteomes" id="UP000323337"/>
    </source>
</evidence>